<proteinExistence type="predicted"/>
<evidence type="ECO:0000256" key="2">
    <source>
        <dbReference type="ARBA" id="ARBA00012251"/>
    </source>
</evidence>
<evidence type="ECO:0000256" key="7">
    <source>
        <dbReference type="ARBA" id="ARBA00022786"/>
    </source>
</evidence>
<dbReference type="EMBL" id="CAJNOO010004964">
    <property type="protein sequence ID" value="CAF1399575.1"/>
    <property type="molecule type" value="Genomic_DNA"/>
</dbReference>
<keyword evidence="8" id="KW-0862">Zinc</keyword>
<dbReference type="GO" id="GO:0061630">
    <property type="term" value="F:ubiquitin protein ligase activity"/>
    <property type="evidence" value="ECO:0007669"/>
    <property type="project" value="UniProtKB-EC"/>
</dbReference>
<evidence type="ECO:0000256" key="4">
    <source>
        <dbReference type="ARBA" id="ARBA00022723"/>
    </source>
</evidence>
<dbReference type="Gene3D" id="1.20.120.1750">
    <property type="match status" value="1"/>
</dbReference>
<dbReference type="InterPro" id="IPR002867">
    <property type="entry name" value="IBR_dom"/>
</dbReference>
<evidence type="ECO:0000256" key="6">
    <source>
        <dbReference type="ARBA" id="ARBA00022771"/>
    </source>
</evidence>
<name>A0A819S547_9BILA</name>
<reference evidence="15" key="1">
    <citation type="submission" date="2021-02" db="EMBL/GenBank/DDBJ databases">
        <authorList>
            <person name="Nowell W R."/>
        </authorList>
    </citation>
    <scope>NUCLEOTIDE SEQUENCE</scope>
</reference>
<evidence type="ECO:0000259" key="9">
    <source>
        <dbReference type="PROSITE" id="PS51873"/>
    </source>
</evidence>
<keyword evidence="7" id="KW-0833">Ubl conjugation pathway</keyword>
<comment type="catalytic activity">
    <reaction evidence="1">
        <text>[E2 ubiquitin-conjugating enzyme]-S-ubiquitinyl-L-cysteine + [acceptor protein]-L-lysine = [E2 ubiquitin-conjugating enzyme]-L-cysteine + [acceptor protein]-N(6)-ubiquitinyl-L-lysine.</text>
        <dbReference type="EC" id="2.3.2.31"/>
    </reaction>
</comment>
<dbReference type="EMBL" id="CAJOAX010003764">
    <property type="protein sequence ID" value="CAF3871942.1"/>
    <property type="molecule type" value="Genomic_DNA"/>
</dbReference>
<dbReference type="OrthoDB" id="1431934at2759"/>
<dbReference type="Pfam" id="PF01485">
    <property type="entry name" value="IBR"/>
    <property type="match status" value="1"/>
</dbReference>
<protein>
    <recommendedName>
        <fullName evidence="2">RBR-type E3 ubiquitin transferase</fullName>
        <ecNumber evidence="2">2.3.2.31</ecNumber>
    </recommendedName>
</protein>
<dbReference type="EMBL" id="CAJNOU010003777">
    <property type="protein sequence ID" value="CAF1409274.1"/>
    <property type="molecule type" value="Genomic_DNA"/>
</dbReference>
<evidence type="ECO:0000256" key="3">
    <source>
        <dbReference type="ARBA" id="ARBA00022679"/>
    </source>
</evidence>
<dbReference type="AlphaFoldDB" id="A0A819S547"/>
<dbReference type="PANTHER" id="PTHR11685">
    <property type="entry name" value="RBR FAMILY RING FINGER AND IBR DOMAIN-CONTAINING"/>
    <property type="match status" value="1"/>
</dbReference>
<keyword evidence="4" id="KW-0479">Metal-binding</keyword>
<evidence type="ECO:0000313" key="13">
    <source>
        <dbReference type="EMBL" id="CAF3728024.1"/>
    </source>
</evidence>
<dbReference type="Gene3D" id="3.30.40.10">
    <property type="entry name" value="Zinc/RING finger domain, C3HC4 (zinc finger)"/>
    <property type="match status" value="1"/>
</dbReference>
<dbReference type="PROSITE" id="PS51873">
    <property type="entry name" value="TRIAD"/>
    <property type="match status" value="1"/>
</dbReference>
<dbReference type="InterPro" id="IPR031127">
    <property type="entry name" value="E3_UB_ligase_RBR"/>
</dbReference>
<dbReference type="EMBL" id="CAJOBD010006101">
    <property type="protein sequence ID" value="CAF4051361.1"/>
    <property type="molecule type" value="Genomic_DNA"/>
</dbReference>
<comment type="caution">
    <text evidence="15">The sequence shown here is derived from an EMBL/GenBank/DDBJ whole genome shotgun (WGS) entry which is preliminary data.</text>
</comment>
<evidence type="ECO:0000256" key="1">
    <source>
        <dbReference type="ARBA" id="ARBA00001798"/>
    </source>
</evidence>
<keyword evidence="6" id="KW-0863">Zinc-finger</keyword>
<dbReference type="EC" id="2.3.2.31" evidence="2"/>
<dbReference type="InterPro" id="IPR044066">
    <property type="entry name" value="TRIAD_supradom"/>
</dbReference>
<evidence type="ECO:0000256" key="8">
    <source>
        <dbReference type="ARBA" id="ARBA00022833"/>
    </source>
</evidence>
<dbReference type="EMBL" id="CAJOBE010001257">
    <property type="protein sequence ID" value="CAF3728024.1"/>
    <property type="molecule type" value="Genomic_DNA"/>
</dbReference>
<evidence type="ECO:0000313" key="15">
    <source>
        <dbReference type="EMBL" id="CAF4051361.1"/>
    </source>
</evidence>
<evidence type="ECO:0000313" key="16">
    <source>
        <dbReference type="Proteomes" id="UP000663836"/>
    </source>
</evidence>
<dbReference type="EMBL" id="CAJNOT010005344">
    <property type="protein sequence ID" value="CAF1462880.1"/>
    <property type="molecule type" value="Genomic_DNA"/>
</dbReference>
<feature type="domain" description="RING-type" evidence="9">
    <location>
        <begin position="1"/>
        <end position="203"/>
    </location>
</feature>
<evidence type="ECO:0000256" key="5">
    <source>
        <dbReference type="ARBA" id="ARBA00022737"/>
    </source>
</evidence>
<dbReference type="InterPro" id="IPR013083">
    <property type="entry name" value="Znf_RING/FYVE/PHD"/>
</dbReference>
<keyword evidence="5" id="KW-0677">Repeat</keyword>
<dbReference type="Proteomes" id="UP000663874">
    <property type="component" value="Unassembled WGS sequence"/>
</dbReference>
<evidence type="ECO:0000313" key="12">
    <source>
        <dbReference type="EMBL" id="CAF1462880.1"/>
    </source>
</evidence>
<dbReference type="Proteomes" id="UP000663836">
    <property type="component" value="Unassembled WGS sequence"/>
</dbReference>
<dbReference type="SUPFAM" id="SSF57850">
    <property type="entry name" value="RING/U-box"/>
    <property type="match status" value="2"/>
</dbReference>
<dbReference type="Proteomes" id="UP000663889">
    <property type="component" value="Unassembled WGS sequence"/>
</dbReference>
<gene>
    <name evidence="13" type="ORF">FNK824_LOCUS10910</name>
    <name evidence="15" type="ORF">JBS370_LOCUS29058</name>
    <name evidence="14" type="ORF">OTI717_LOCUS22278</name>
    <name evidence="10" type="ORF">RFH988_LOCUS34774</name>
    <name evidence="11" type="ORF">SEV965_LOCUS31786</name>
    <name evidence="12" type="ORF">ZHD862_LOCUS35776</name>
</gene>
<dbReference type="Proteomes" id="UP000663823">
    <property type="component" value="Unassembled WGS sequence"/>
</dbReference>
<dbReference type="Proteomes" id="UP000663864">
    <property type="component" value="Unassembled WGS sequence"/>
</dbReference>
<accession>A0A819S547</accession>
<evidence type="ECO:0000313" key="14">
    <source>
        <dbReference type="EMBL" id="CAF3871942.1"/>
    </source>
</evidence>
<evidence type="ECO:0000313" key="10">
    <source>
        <dbReference type="EMBL" id="CAF1399575.1"/>
    </source>
</evidence>
<evidence type="ECO:0000313" key="11">
    <source>
        <dbReference type="EMBL" id="CAF1409274.1"/>
    </source>
</evidence>
<keyword evidence="3" id="KW-0808">Transferase</keyword>
<dbReference type="GO" id="GO:0008270">
    <property type="term" value="F:zinc ion binding"/>
    <property type="evidence" value="ECO:0007669"/>
    <property type="project" value="UniProtKB-KW"/>
</dbReference>
<dbReference type="GO" id="GO:0016567">
    <property type="term" value="P:protein ubiquitination"/>
    <property type="evidence" value="ECO:0007669"/>
    <property type="project" value="InterPro"/>
</dbReference>
<organism evidence="15 16">
    <name type="scientific">Rotaria sordida</name>
    <dbReference type="NCBI Taxonomy" id="392033"/>
    <lineage>
        <taxon>Eukaryota</taxon>
        <taxon>Metazoa</taxon>
        <taxon>Spiralia</taxon>
        <taxon>Gnathifera</taxon>
        <taxon>Rotifera</taxon>
        <taxon>Eurotatoria</taxon>
        <taxon>Bdelloidea</taxon>
        <taxon>Philodinida</taxon>
        <taxon>Philodinidae</taxon>
        <taxon>Rotaria</taxon>
    </lineage>
</organism>
<dbReference type="Proteomes" id="UP000663882">
    <property type="component" value="Unassembled WGS sequence"/>
</dbReference>
<sequence length="218" mass="25998">MKQYDEACYHVQRDVCDTGVNRYVEMSLRNSIAHPIKCPEPNCRVLLKSDMIFEILNDNNNIELLEVYDSYLDEKRLERIKKFIRCAHGCGSGEIHSVSNPKVVCIKYRKMTCFIHKIPWHDGITCEDYERLARIVDQKSYEYIKNYRKQCPKWRVNIEKNFGCDHMNYTKCQTDFCWECLSIFRTYDTLTSCQHKITCSHFKLRRIRLNHSSLCTIL</sequence>